<evidence type="ECO:0008006" key="3">
    <source>
        <dbReference type="Google" id="ProtNLM"/>
    </source>
</evidence>
<keyword evidence="2" id="KW-1185">Reference proteome</keyword>
<accession>A0A397T8X5</accession>
<dbReference type="AlphaFoldDB" id="A0A397T8X5"/>
<name>A0A397T8X5_9GLOM</name>
<comment type="caution">
    <text evidence="1">The sequence shown here is derived from an EMBL/GenBank/DDBJ whole genome shotgun (WGS) entry which is preliminary data.</text>
</comment>
<evidence type="ECO:0000313" key="2">
    <source>
        <dbReference type="Proteomes" id="UP000265703"/>
    </source>
</evidence>
<protein>
    <recommendedName>
        <fullName evidence="3">F-box domain-containing protein</fullName>
    </recommendedName>
</protein>
<organism evidence="1 2">
    <name type="scientific">Glomus cerebriforme</name>
    <dbReference type="NCBI Taxonomy" id="658196"/>
    <lineage>
        <taxon>Eukaryota</taxon>
        <taxon>Fungi</taxon>
        <taxon>Fungi incertae sedis</taxon>
        <taxon>Mucoromycota</taxon>
        <taxon>Glomeromycotina</taxon>
        <taxon>Glomeromycetes</taxon>
        <taxon>Glomerales</taxon>
        <taxon>Glomeraceae</taxon>
        <taxon>Glomus</taxon>
    </lineage>
</organism>
<dbReference type="OrthoDB" id="10509581at2759"/>
<reference evidence="1 2" key="1">
    <citation type="submission" date="2018-06" db="EMBL/GenBank/DDBJ databases">
        <title>Comparative genomics reveals the genomic features of Rhizophagus irregularis, R. cerebriforme, R. diaphanum and Gigaspora rosea, and their symbiotic lifestyle signature.</title>
        <authorList>
            <person name="Morin E."/>
            <person name="San Clemente H."/>
            <person name="Chen E.C.H."/>
            <person name="De La Providencia I."/>
            <person name="Hainaut M."/>
            <person name="Kuo A."/>
            <person name="Kohler A."/>
            <person name="Murat C."/>
            <person name="Tang N."/>
            <person name="Roy S."/>
            <person name="Loubradou J."/>
            <person name="Henrissat B."/>
            <person name="Grigoriev I.V."/>
            <person name="Corradi N."/>
            <person name="Roux C."/>
            <person name="Martin F.M."/>
        </authorList>
    </citation>
    <scope>NUCLEOTIDE SEQUENCE [LARGE SCALE GENOMIC DNA]</scope>
    <source>
        <strain evidence="1 2">DAOM 227022</strain>
    </source>
</reference>
<evidence type="ECO:0000313" key="1">
    <source>
        <dbReference type="EMBL" id="RIA91434.1"/>
    </source>
</evidence>
<proteinExistence type="predicted"/>
<dbReference type="EMBL" id="QKYT01000152">
    <property type="protein sequence ID" value="RIA91434.1"/>
    <property type="molecule type" value="Genomic_DNA"/>
</dbReference>
<dbReference type="Proteomes" id="UP000265703">
    <property type="component" value="Unassembled WGS sequence"/>
</dbReference>
<gene>
    <name evidence="1" type="ORF">C1645_737088</name>
</gene>
<sequence>MVSGGRPGLEEMKIKDCWRIKEDTIAEIVQKLPLEVLGKFCWINCTWYKEIRNISRDNNPPKFYANEPFYQLKMRNDNFHMNTNLQNLDEAKQQLEIMAFPDRFECFREPLKKALDAIKIRWNNEREQDVEWD</sequence>